<dbReference type="EMBL" id="AP023366">
    <property type="protein sequence ID" value="BCJ85993.1"/>
    <property type="molecule type" value="Genomic_DNA"/>
</dbReference>
<comment type="cofactor">
    <cofactor evidence="10">
        <name>Mn(2+)</name>
        <dbReference type="ChEBI" id="CHEBI:29035"/>
    </cofactor>
    <cofactor evidence="10">
        <name>Fe(2+)</name>
        <dbReference type="ChEBI" id="CHEBI:29033"/>
    </cofactor>
    <text evidence="10">Binds 1 Mn(2+) or Fe(2+) ion per subunit.</text>
</comment>
<dbReference type="GO" id="GO:0000976">
    <property type="term" value="F:transcription cis-regulatory region binding"/>
    <property type="evidence" value="ECO:0007669"/>
    <property type="project" value="TreeGrafter"/>
</dbReference>
<keyword evidence="5 9" id="KW-0862">Zinc</keyword>
<evidence type="ECO:0000256" key="7">
    <source>
        <dbReference type="ARBA" id="ARBA00023125"/>
    </source>
</evidence>
<evidence type="ECO:0000313" key="12">
    <source>
        <dbReference type="Proteomes" id="UP000593802"/>
    </source>
</evidence>
<evidence type="ECO:0000256" key="10">
    <source>
        <dbReference type="PIRSR" id="PIRSR602481-2"/>
    </source>
</evidence>
<dbReference type="GO" id="GO:0005737">
    <property type="term" value="C:cytoplasm"/>
    <property type="evidence" value="ECO:0007669"/>
    <property type="project" value="UniProtKB-SubCell"/>
</dbReference>
<dbReference type="InterPro" id="IPR036390">
    <property type="entry name" value="WH_DNA-bd_sf"/>
</dbReference>
<comment type="similarity">
    <text evidence="2">Belongs to the Fur family.</text>
</comment>
<evidence type="ECO:0000256" key="9">
    <source>
        <dbReference type="PIRSR" id="PIRSR602481-1"/>
    </source>
</evidence>
<dbReference type="GO" id="GO:0003700">
    <property type="term" value="F:DNA-binding transcription factor activity"/>
    <property type="evidence" value="ECO:0007669"/>
    <property type="project" value="InterPro"/>
</dbReference>
<keyword evidence="6" id="KW-0805">Transcription regulation</keyword>
<keyword evidence="7" id="KW-0238">DNA-binding</keyword>
<evidence type="ECO:0000256" key="2">
    <source>
        <dbReference type="ARBA" id="ARBA00007957"/>
    </source>
</evidence>
<dbReference type="Gene3D" id="1.10.10.10">
    <property type="entry name" value="Winged helix-like DNA-binding domain superfamily/Winged helix DNA-binding domain"/>
    <property type="match status" value="1"/>
</dbReference>
<evidence type="ECO:0000256" key="1">
    <source>
        <dbReference type="ARBA" id="ARBA00004496"/>
    </source>
</evidence>
<feature type="binding site" evidence="10">
    <location>
        <position position="117"/>
    </location>
    <ligand>
        <name>Fe cation</name>
        <dbReference type="ChEBI" id="CHEBI:24875"/>
    </ligand>
</feature>
<protein>
    <submittedName>
        <fullName evidence="11">Transcriptional regulator ZurR</fullName>
    </submittedName>
</protein>
<dbReference type="PANTHER" id="PTHR33202">
    <property type="entry name" value="ZINC UPTAKE REGULATION PROTEIN"/>
    <property type="match status" value="1"/>
</dbReference>
<dbReference type="AlphaFoldDB" id="A0A7I8D751"/>
<keyword evidence="8" id="KW-0804">Transcription</keyword>
<accession>A0A7I8D751</accession>
<evidence type="ECO:0000256" key="4">
    <source>
        <dbReference type="ARBA" id="ARBA00022491"/>
    </source>
</evidence>
<dbReference type="InterPro" id="IPR002481">
    <property type="entry name" value="FUR"/>
</dbReference>
<dbReference type="PANTHER" id="PTHR33202:SF1">
    <property type="entry name" value="FERRIC UPTAKE REGULATION PROTEIN"/>
    <property type="match status" value="1"/>
</dbReference>
<dbReference type="SUPFAM" id="SSF46785">
    <property type="entry name" value="Winged helix' DNA-binding domain"/>
    <property type="match status" value="1"/>
</dbReference>
<feature type="binding site" evidence="10">
    <location>
        <position position="96"/>
    </location>
    <ligand>
        <name>Fe cation</name>
        <dbReference type="ChEBI" id="CHEBI:24875"/>
    </ligand>
</feature>
<reference evidence="11 12" key="1">
    <citation type="submission" date="2020-08" db="EMBL/GenBank/DDBJ databases">
        <title>Complete Genome Sequence of Effusibacillus dendaii Strain skT53, Isolated from Farmland soil.</title>
        <authorList>
            <person name="Konishi T."/>
            <person name="Kawasaki H."/>
        </authorList>
    </citation>
    <scope>NUCLEOTIDE SEQUENCE [LARGE SCALE GENOMIC DNA]</scope>
    <source>
        <strain evidence="12">skT53</strain>
    </source>
</reference>
<dbReference type="Gene3D" id="3.30.1490.190">
    <property type="match status" value="1"/>
</dbReference>
<dbReference type="KEGG" id="eff:skT53_09780"/>
<keyword evidence="9" id="KW-0479">Metal-binding</keyword>
<dbReference type="GO" id="GO:1900376">
    <property type="term" value="P:regulation of secondary metabolite biosynthetic process"/>
    <property type="evidence" value="ECO:0007669"/>
    <property type="project" value="TreeGrafter"/>
</dbReference>
<feature type="binding site" evidence="9">
    <location>
        <position position="102"/>
    </location>
    <ligand>
        <name>Zn(2+)</name>
        <dbReference type="ChEBI" id="CHEBI:29105"/>
    </ligand>
</feature>
<feature type="binding site" evidence="10">
    <location>
        <position position="131"/>
    </location>
    <ligand>
        <name>Fe cation</name>
        <dbReference type="ChEBI" id="CHEBI:24875"/>
    </ligand>
</feature>
<dbReference type="InterPro" id="IPR036388">
    <property type="entry name" value="WH-like_DNA-bd_sf"/>
</dbReference>
<dbReference type="Proteomes" id="UP000593802">
    <property type="component" value="Chromosome"/>
</dbReference>
<comment type="subcellular location">
    <subcellularLocation>
        <location evidence="1">Cytoplasm</location>
    </subcellularLocation>
</comment>
<feature type="binding site" evidence="9">
    <location>
        <position position="105"/>
    </location>
    <ligand>
        <name>Zn(2+)</name>
        <dbReference type="ChEBI" id="CHEBI:29105"/>
    </ligand>
</feature>
<keyword evidence="10" id="KW-0408">Iron</keyword>
<dbReference type="RefSeq" id="WP_200760044.1">
    <property type="nucleotide sequence ID" value="NZ_AP023366.1"/>
</dbReference>
<keyword evidence="4" id="KW-0678">Repressor</keyword>
<dbReference type="Pfam" id="PF01475">
    <property type="entry name" value="FUR"/>
    <property type="match status" value="1"/>
</dbReference>
<proteinExistence type="inferred from homology"/>
<comment type="cofactor">
    <cofactor evidence="9">
        <name>Zn(2+)</name>
        <dbReference type="ChEBI" id="CHEBI:29105"/>
    </cofactor>
    <text evidence="9">Binds 1 zinc ion per subunit.</text>
</comment>
<sequence length="147" mass="17206">MDRSEEILQQLKQAGYKFTGKRKEIIDIFVENRDKYLAAKDLYERVKQKHPNVSYDTIYRTLSLLLDKEIIEKMEFNDEASKFRLSCDHDDPRHHHHHHLVCLGCGSTSIVAECPMEFLQEKLDNFTVTNHRFEIQGYCSSCAGTPQ</sequence>
<keyword evidence="3" id="KW-0963">Cytoplasm</keyword>
<feature type="binding site" evidence="9">
    <location>
        <position position="139"/>
    </location>
    <ligand>
        <name>Zn(2+)</name>
        <dbReference type="ChEBI" id="CHEBI:29105"/>
    </ligand>
</feature>
<feature type="binding site" evidence="9">
    <location>
        <position position="142"/>
    </location>
    <ligand>
        <name>Zn(2+)</name>
        <dbReference type="ChEBI" id="CHEBI:29105"/>
    </ligand>
</feature>
<gene>
    <name evidence="11" type="primary">zurR</name>
    <name evidence="11" type="ORF">skT53_09780</name>
</gene>
<dbReference type="InterPro" id="IPR043135">
    <property type="entry name" value="Fur_C"/>
</dbReference>
<dbReference type="CDD" id="cd07153">
    <property type="entry name" value="Fur_like"/>
    <property type="match status" value="1"/>
</dbReference>
<keyword evidence="12" id="KW-1185">Reference proteome</keyword>
<evidence type="ECO:0000256" key="6">
    <source>
        <dbReference type="ARBA" id="ARBA00023015"/>
    </source>
</evidence>
<dbReference type="GO" id="GO:0008270">
    <property type="term" value="F:zinc ion binding"/>
    <property type="evidence" value="ECO:0007669"/>
    <property type="project" value="TreeGrafter"/>
</dbReference>
<evidence type="ECO:0000256" key="3">
    <source>
        <dbReference type="ARBA" id="ARBA00022490"/>
    </source>
</evidence>
<dbReference type="GO" id="GO:0045892">
    <property type="term" value="P:negative regulation of DNA-templated transcription"/>
    <property type="evidence" value="ECO:0007669"/>
    <property type="project" value="TreeGrafter"/>
</dbReference>
<evidence type="ECO:0000256" key="8">
    <source>
        <dbReference type="ARBA" id="ARBA00023163"/>
    </source>
</evidence>
<evidence type="ECO:0000313" key="11">
    <source>
        <dbReference type="EMBL" id="BCJ85993.1"/>
    </source>
</evidence>
<name>A0A7I8D751_9BACL</name>
<organism evidence="11 12">
    <name type="scientific">Effusibacillus dendaii</name>
    <dbReference type="NCBI Taxonomy" id="2743772"/>
    <lineage>
        <taxon>Bacteria</taxon>
        <taxon>Bacillati</taxon>
        <taxon>Bacillota</taxon>
        <taxon>Bacilli</taxon>
        <taxon>Bacillales</taxon>
        <taxon>Alicyclobacillaceae</taxon>
        <taxon>Effusibacillus</taxon>
    </lineage>
</organism>
<evidence type="ECO:0000256" key="5">
    <source>
        <dbReference type="ARBA" id="ARBA00022833"/>
    </source>
</evidence>